<dbReference type="CDD" id="cd06224">
    <property type="entry name" value="REM"/>
    <property type="match status" value="1"/>
</dbReference>
<organism evidence="9 10">
    <name type="scientific">Piloderma croceum (strain F 1598)</name>
    <dbReference type="NCBI Taxonomy" id="765440"/>
    <lineage>
        <taxon>Eukaryota</taxon>
        <taxon>Fungi</taxon>
        <taxon>Dikarya</taxon>
        <taxon>Basidiomycota</taxon>
        <taxon>Agaricomycotina</taxon>
        <taxon>Agaricomycetes</taxon>
        <taxon>Agaricomycetidae</taxon>
        <taxon>Atheliales</taxon>
        <taxon>Atheliaceae</taxon>
        <taxon>Piloderma</taxon>
    </lineage>
</organism>
<dbReference type="SMART" id="SM00229">
    <property type="entry name" value="RasGEFN"/>
    <property type="match status" value="1"/>
</dbReference>
<dbReference type="Pfam" id="PF00617">
    <property type="entry name" value="RasGEF"/>
    <property type="match status" value="1"/>
</dbReference>
<evidence type="ECO:0000259" key="6">
    <source>
        <dbReference type="PROSITE" id="PS50002"/>
    </source>
</evidence>
<evidence type="ECO:0008006" key="11">
    <source>
        <dbReference type="Google" id="ProtNLM"/>
    </source>
</evidence>
<dbReference type="Gene3D" id="1.10.840.10">
    <property type="entry name" value="Ras guanine-nucleotide exchange factors catalytic domain"/>
    <property type="match status" value="1"/>
</dbReference>
<feature type="domain" description="Ras-GEF" evidence="7">
    <location>
        <begin position="559"/>
        <end position="795"/>
    </location>
</feature>
<dbReference type="GO" id="GO:0005085">
    <property type="term" value="F:guanyl-nucleotide exchange factor activity"/>
    <property type="evidence" value="ECO:0007669"/>
    <property type="project" value="UniProtKB-KW"/>
</dbReference>
<dbReference type="PANTHER" id="PTHR23113:SF368">
    <property type="entry name" value="CELL DIVISION CONTROL PROTEIN 25"/>
    <property type="match status" value="1"/>
</dbReference>
<dbReference type="Pfam" id="PF00018">
    <property type="entry name" value="SH3_1"/>
    <property type="match status" value="1"/>
</dbReference>
<evidence type="ECO:0000256" key="1">
    <source>
        <dbReference type="ARBA" id="ARBA00022443"/>
    </source>
</evidence>
<dbReference type="EMBL" id="KN832976">
    <property type="protein sequence ID" value="KIM88720.1"/>
    <property type="molecule type" value="Genomic_DNA"/>
</dbReference>
<dbReference type="InterPro" id="IPR008937">
    <property type="entry name" value="Ras-like_GEF"/>
</dbReference>
<dbReference type="PANTHER" id="PTHR23113">
    <property type="entry name" value="GUANINE NUCLEOTIDE EXCHANGE FACTOR"/>
    <property type="match status" value="1"/>
</dbReference>
<gene>
    <name evidence="9" type="ORF">PILCRDRAFT_2917</name>
</gene>
<proteinExistence type="predicted"/>
<accession>A0A0C3FX02</accession>
<dbReference type="CDD" id="cd00174">
    <property type="entry name" value="SH3"/>
    <property type="match status" value="1"/>
</dbReference>
<dbReference type="PROSITE" id="PS50009">
    <property type="entry name" value="RASGEF_CAT"/>
    <property type="match status" value="1"/>
</dbReference>
<evidence type="ECO:0000259" key="8">
    <source>
        <dbReference type="PROSITE" id="PS50212"/>
    </source>
</evidence>
<dbReference type="PROSITE" id="PS50002">
    <property type="entry name" value="SH3"/>
    <property type="match status" value="1"/>
</dbReference>
<dbReference type="AlphaFoldDB" id="A0A0C3FX02"/>
<dbReference type="PROSITE" id="PS50212">
    <property type="entry name" value="RASGEF_NTER"/>
    <property type="match status" value="1"/>
</dbReference>
<protein>
    <recommendedName>
        <fullName evidence="11">Ras GEF</fullName>
    </recommendedName>
</protein>
<dbReference type="InterPro" id="IPR000651">
    <property type="entry name" value="Ras-like_Gua-exchang_fac_N"/>
</dbReference>
<dbReference type="SUPFAM" id="SSF50044">
    <property type="entry name" value="SH3-domain"/>
    <property type="match status" value="1"/>
</dbReference>
<feature type="compositionally biased region" description="Pro residues" evidence="5">
    <location>
        <begin position="240"/>
        <end position="250"/>
    </location>
</feature>
<evidence type="ECO:0000256" key="5">
    <source>
        <dbReference type="SAM" id="MobiDB-lite"/>
    </source>
</evidence>
<evidence type="ECO:0000256" key="3">
    <source>
        <dbReference type="PROSITE-ProRule" id="PRU00168"/>
    </source>
</evidence>
<feature type="compositionally biased region" description="Polar residues" evidence="5">
    <location>
        <begin position="1"/>
        <end position="14"/>
    </location>
</feature>
<evidence type="ECO:0000313" key="10">
    <source>
        <dbReference type="Proteomes" id="UP000054166"/>
    </source>
</evidence>
<dbReference type="Pfam" id="PF00618">
    <property type="entry name" value="RasGEF_N"/>
    <property type="match status" value="1"/>
</dbReference>
<feature type="region of interest" description="Disordered" evidence="5">
    <location>
        <begin position="265"/>
        <end position="285"/>
    </location>
</feature>
<reference evidence="9 10" key="1">
    <citation type="submission" date="2014-04" db="EMBL/GenBank/DDBJ databases">
        <authorList>
            <consortium name="DOE Joint Genome Institute"/>
            <person name="Kuo A."/>
            <person name="Tarkka M."/>
            <person name="Buscot F."/>
            <person name="Kohler A."/>
            <person name="Nagy L.G."/>
            <person name="Floudas D."/>
            <person name="Copeland A."/>
            <person name="Barry K.W."/>
            <person name="Cichocki N."/>
            <person name="Veneault-Fourrey C."/>
            <person name="LaButti K."/>
            <person name="Lindquist E.A."/>
            <person name="Lipzen A."/>
            <person name="Lundell T."/>
            <person name="Morin E."/>
            <person name="Murat C."/>
            <person name="Sun H."/>
            <person name="Tunlid A."/>
            <person name="Henrissat B."/>
            <person name="Grigoriev I.V."/>
            <person name="Hibbett D.S."/>
            <person name="Martin F."/>
            <person name="Nordberg H.P."/>
            <person name="Cantor M.N."/>
            <person name="Hua S.X."/>
        </authorList>
    </citation>
    <scope>NUCLEOTIDE SEQUENCE [LARGE SCALE GENOMIC DNA]</scope>
    <source>
        <strain evidence="9 10">F 1598</strain>
    </source>
</reference>
<keyword evidence="10" id="KW-1185">Reference proteome</keyword>
<evidence type="ECO:0000259" key="7">
    <source>
        <dbReference type="PROSITE" id="PS50009"/>
    </source>
</evidence>
<reference evidence="10" key="2">
    <citation type="submission" date="2015-01" db="EMBL/GenBank/DDBJ databases">
        <title>Evolutionary Origins and Diversification of the Mycorrhizal Mutualists.</title>
        <authorList>
            <consortium name="DOE Joint Genome Institute"/>
            <consortium name="Mycorrhizal Genomics Consortium"/>
            <person name="Kohler A."/>
            <person name="Kuo A."/>
            <person name="Nagy L.G."/>
            <person name="Floudas D."/>
            <person name="Copeland A."/>
            <person name="Barry K.W."/>
            <person name="Cichocki N."/>
            <person name="Veneault-Fourrey C."/>
            <person name="LaButti K."/>
            <person name="Lindquist E.A."/>
            <person name="Lipzen A."/>
            <person name="Lundell T."/>
            <person name="Morin E."/>
            <person name="Murat C."/>
            <person name="Riley R."/>
            <person name="Ohm R."/>
            <person name="Sun H."/>
            <person name="Tunlid A."/>
            <person name="Henrissat B."/>
            <person name="Grigoriev I.V."/>
            <person name="Hibbett D.S."/>
            <person name="Martin F."/>
        </authorList>
    </citation>
    <scope>NUCLEOTIDE SEQUENCE [LARGE SCALE GENOMIC DNA]</scope>
    <source>
        <strain evidence="10">F 1598</strain>
    </source>
</reference>
<dbReference type="HOGENOM" id="CLU_002632_1_1_1"/>
<dbReference type="InterPro" id="IPR036964">
    <property type="entry name" value="RASGEF_cat_dom_sf"/>
</dbReference>
<evidence type="ECO:0000256" key="2">
    <source>
        <dbReference type="ARBA" id="ARBA00022658"/>
    </source>
</evidence>
<keyword evidence="1 4" id="KW-0728">SH3 domain</keyword>
<dbReference type="Proteomes" id="UP000054166">
    <property type="component" value="Unassembled WGS sequence"/>
</dbReference>
<dbReference type="GO" id="GO:0005886">
    <property type="term" value="C:plasma membrane"/>
    <property type="evidence" value="ECO:0007669"/>
    <property type="project" value="TreeGrafter"/>
</dbReference>
<dbReference type="SMART" id="SM00147">
    <property type="entry name" value="RasGEF"/>
    <property type="match status" value="1"/>
</dbReference>
<dbReference type="OrthoDB" id="10255964at2759"/>
<feature type="region of interest" description="Disordered" evidence="5">
    <location>
        <begin position="230"/>
        <end position="250"/>
    </location>
</feature>
<dbReference type="Gene3D" id="2.30.30.40">
    <property type="entry name" value="SH3 Domains"/>
    <property type="match status" value="1"/>
</dbReference>
<dbReference type="InterPro" id="IPR001895">
    <property type="entry name" value="RASGEF_cat_dom"/>
</dbReference>
<dbReference type="InterPro" id="IPR001452">
    <property type="entry name" value="SH3_domain"/>
</dbReference>
<dbReference type="PRINTS" id="PR00452">
    <property type="entry name" value="SH3DOMAIN"/>
</dbReference>
<dbReference type="SMART" id="SM00326">
    <property type="entry name" value="SH3"/>
    <property type="match status" value="1"/>
</dbReference>
<keyword evidence="2 3" id="KW-0344">Guanine-nucleotide releasing factor</keyword>
<evidence type="ECO:0000313" key="9">
    <source>
        <dbReference type="EMBL" id="KIM88720.1"/>
    </source>
</evidence>
<dbReference type="STRING" id="765440.A0A0C3FX02"/>
<dbReference type="GO" id="GO:0007265">
    <property type="term" value="P:Ras protein signal transduction"/>
    <property type="evidence" value="ECO:0007669"/>
    <property type="project" value="TreeGrafter"/>
</dbReference>
<dbReference type="Gene3D" id="1.20.870.10">
    <property type="entry name" value="Son of sevenless (SoS) protein Chain: S domain 1"/>
    <property type="match status" value="1"/>
</dbReference>
<feature type="compositionally biased region" description="Low complexity" evidence="5">
    <location>
        <begin position="29"/>
        <end position="52"/>
    </location>
</feature>
<sequence length="811" mass="90684">MPGSRIQTVRQHLQISVDPYRPTRSHGRSASSPASTASPTSSTRASISTSRASVSTISTSNTSYNSVDTLSDTTSSVGGSDWILCSVLCLHDFESNDPDHLSFRKNEILHIVKQEETGWWAAVRQNGIQVGWIPSAFVAELEGSELDKLQKVRFDLRVYEYDAERLYNSAPISQLHNIYTDPESLGPSTRDDVKIPSLLIATPTDLVSQELPTSKWSSELDSHFRVGEADSPASARFRVPPSPSTPIPQPPLTTAPLLINKPTPPTPIRSSSTSALDVGSPTPEIVRSRSDTVSAVLNGRSLRRRPVLVDDRASLSRLSTLMETNNMTEVEILTSPQMSGSFDAFSRAMAKSSAVQPLVHDDDSLNFCNAKLGQTHLPWYLRPSYDSNTLKVDSASHIKAGTLPALVERLTVDPPGELAQDIVFRNTFLMTFRSFTSPEKLFELLVERYQMDHPASLSTEEFEEWKEKKLRPTQKRVLTILTMWLEDHKLLDEEPHMAQQLREFLSLIVAPEPLAITAKLIAESLERLTFAQPESPRIAFGAWGRKNSKKHKNDLLKYHPDEIGEQLCLHEQALYLKIRPQECLNWGKTQSGKSAANLILFCAMHEKLGAWVKMSILNTEVLGKRADVVDYWIKVAERCRFLHNFASMIAIITALSSTVITRLHLTWAHASRKSHLDVMLSYNDPSGGFAAYRSLLLSVDGSCVPFLTMFLTDLVHVQDQNPDTLPSKSPEEPLIYFSKAQRWCGVVTAMLRYQSKLYAWGEVAPTKNFIEGQVRSANLKDQSWYWSKSQEVQQTELAHADIRKGLEAAGF</sequence>
<dbReference type="InterPro" id="IPR036028">
    <property type="entry name" value="SH3-like_dom_sf"/>
</dbReference>
<dbReference type="InterPro" id="IPR023578">
    <property type="entry name" value="Ras_GEF_dom_sf"/>
</dbReference>
<evidence type="ECO:0000256" key="4">
    <source>
        <dbReference type="PROSITE-ProRule" id="PRU00192"/>
    </source>
</evidence>
<feature type="region of interest" description="Disordered" evidence="5">
    <location>
        <begin position="1"/>
        <end position="52"/>
    </location>
</feature>
<dbReference type="InParanoid" id="A0A0C3FX02"/>
<feature type="domain" description="SH3" evidence="6">
    <location>
        <begin position="82"/>
        <end position="143"/>
    </location>
</feature>
<feature type="domain" description="N-terminal Ras-GEF" evidence="8">
    <location>
        <begin position="394"/>
        <end position="529"/>
    </location>
</feature>
<dbReference type="SUPFAM" id="SSF48366">
    <property type="entry name" value="Ras GEF"/>
    <property type="match status" value="1"/>
</dbReference>
<name>A0A0C3FX02_PILCF</name>